<keyword evidence="1" id="KW-0472">Membrane</keyword>
<dbReference type="SUPFAM" id="SSF57938">
    <property type="entry name" value="DnaJ/Hsp40 cysteine-rich domain"/>
    <property type="match status" value="1"/>
</dbReference>
<feature type="transmembrane region" description="Helical" evidence="1">
    <location>
        <begin position="12"/>
        <end position="36"/>
    </location>
</feature>
<comment type="caution">
    <text evidence="2">The sequence shown here is derived from an EMBL/GenBank/DDBJ whole genome shotgun (WGS) entry which is preliminary data.</text>
</comment>
<keyword evidence="1" id="KW-0812">Transmembrane</keyword>
<accession>A0A9D5AL90</accession>
<dbReference type="Gramene" id="Psat04G0139100-T1">
    <property type="protein sequence ID" value="KAI5416317.1"/>
    <property type="gene ID" value="KIW84_041391"/>
</dbReference>
<dbReference type="OrthoDB" id="513013at2759"/>
<keyword evidence="1" id="KW-1133">Transmembrane helix</keyword>
<organism evidence="2 3">
    <name type="scientific">Pisum sativum</name>
    <name type="common">Garden pea</name>
    <name type="synonym">Lathyrus oleraceus</name>
    <dbReference type="NCBI Taxonomy" id="3888"/>
    <lineage>
        <taxon>Eukaryota</taxon>
        <taxon>Viridiplantae</taxon>
        <taxon>Streptophyta</taxon>
        <taxon>Embryophyta</taxon>
        <taxon>Tracheophyta</taxon>
        <taxon>Spermatophyta</taxon>
        <taxon>Magnoliopsida</taxon>
        <taxon>eudicotyledons</taxon>
        <taxon>Gunneridae</taxon>
        <taxon>Pentapetalae</taxon>
        <taxon>rosids</taxon>
        <taxon>fabids</taxon>
        <taxon>Fabales</taxon>
        <taxon>Fabaceae</taxon>
        <taxon>Papilionoideae</taxon>
        <taxon>50 kb inversion clade</taxon>
        <taxon>NPAAA clade</taxon>
        <taxon>Hologalegina</taxon>
        <taxon>IRL clade</taxon>
        <taxon>Fabeae</taxon>
        <taxon>Lathyrus</taxon>
    </lineage>
</organism>
<dbReference type="Gramene" id="PSAT_LOCUS18031_t1">
    <property type="protein sequence ID" value="CAL5198584.1"/>
    <property type="gene ID" value="PSAT_LOCUS18031"/>
</dbReference>
<keyword evidence="3" id="KW-1185">Reference proteome</keyword>
<dbReference type="EMBL" id="JAMSHJ010000004">
    <property type="protein sequence ID" value="KAI5416317.1"/>
    <property type="molecule type" value="Genomic_DNA"/>
</dbReference>
<sequence>MNPIPKPYRTWITGAAVVLGGIATLNVASTLTLKALQVVAENKRKKIALPCMACRGKGFYICKLCNGNSTIAWSPMYDPIAINPCVCPTCDGNRVQRCLNCLGKGYD</sequence>
<dbReference type="AlphaFoldDB" id="A0A9D5AL90"/>
<protein>
    <submittedName>
        <fullName evidence="2">Uncharacterized protein</fullName>
    </submittedName>
</protein>
<dbReference type="PANTHER" id="PTHR15852">
    <property type="entry name" value="PLASTID TRANSCRIPTIONALLY ACTIVE PROTEIN"/>
    <property type="match status" value="1"/>
</dbReference>
<reference evidence="2 3" key="1">
    <citation type="journal article" date="2022" name="Nat. Genet.">
        <title>Improved pea reference genome and pan-genome highlight genomic features and evolutionary characteristics.</title>
        <authorList>
            <person name="Yang T."/>
            <person name="Liu R."/>
            <person name="Luo Y."/>
            <person name="Hu S."/>
            <person name="Wang D."/>
            <person name="Wang C."/>
            <person name="Pandey M.K."/>
            <person name="Ge S."/>
            <person name="Xu Q."/>
            <person name="Li N."/>
            <person name="Li G."/>
            <person name="Huang Y."/>
            <person name="Saxena R.K."/>
            <person name="Ji Y."/>
            <person name="Li M."/>
            <person name="Yan X."/>
            <person name="He Y."/>
            <person name="Liu Y."/>
            <person name="Wang X."/>
            <person name="Xiang C."/>
            <person name="Varshney R.K."/>
            <person name="Ding H."/>
            <person name="Gao S."/>
            <person name="Zong X."/>
        </authorList>
    </citation>
    <scope>NUCLEOTIDE SEQUENCE [LARGE SCALE GENOMIC DNA]</scope>
    <source>
        <strain evidence="2 3">cv. Zhongwan 6</strain>
    </source>
</reference>
<dbReference type="PANTHER" id="PTHR15852:SF29">
    <property type="entry name" value="PLASTID TRANSCRIPTIONALLY ACTIVE PROTEIN"/>
    <property type="match status" value="1"/>
</dbReference>
<gene>
    <name evidence="2" type="ORF">KIW84_041391</name>
</gene>
<dbReference type="Gramene" id="Psat4g041880.1">
    <property type="protein sequence ID" value="Psat4g041880.1.cds"/>
    <property type="gene ID" value="Psat4g041880"/>
</dbReference>
<proteinExistence type="predicted"/>
<dbReference type="InterPro" id="IPR036410">
    <property type="entry name" value="HSP_DnaJ_Cys-rich_dom_sf"/>
</dbReference>
<evidence type="ECO:0000313" key="3">
    <source>
        <dbReference type="Proteomes" id="UP001058974"/>
    </source>
</evidence>
<dbReference type="Proteomes" id="UP001058974">
    <property type="component" value="Chromosome 4"/>
</dbReference>
<evidence type="ECO:0000313" key="2">
    <source>
        <dbReference type="EMBL" id="KAI5416317.1"/>
    </source>
</evidence>
<evidence type="ECO:0000256" key="1">
    <source>
        <dbReference type="SAM" id="Phobius"/>
    </source>
</evidence>
<name>A0A9D5AL90_PEA</name>